<organism evidence="1 2">
    <name type="scientific">Gimesia panareensis</name>
    <dbReference type="NCBI Taxonomy" id="2527978"/>
    <lineage>
        <taxon>Bacteria</taxon>
        <taxon>Pseudomonadati</taxon>
        <taxon>Planctomycetota</taxon>
        <taxon>Planctomycetia</taxon>
        <taxon>Planctomycetales</taxon>
        <taxon>Planctomycetaceae</taxon>
        <taxon>Gimesia</taxon>
    </lineage>
</organism>
<protein>
    <submittedName>
        <fullName evidence="1">Uncharacterized protein</fullName>
    </submittedName>
</protein>
<proteinExistence type="predicted"/>
<dbReference type="RefSeq" id="WP_145458517.1">
    <property type="nucleotide sequence ID" value="NZ_CP036317.1"/>
</dbReference>
<dbReference type="EMBL" id="CP036317">
    <property type="protein sequence ID" value="QDV20371.1"/>
    <property type="molecule type" value="Genomic_DNA"/>
</dbReference>
<sequence length="108" mass="12297">MYKTDVEIYADTSNYAVMRHPGRENPGSLIQGDSLSILCHAADAVRRELDRGDLEEALGELEYLRELLWGRLEHYQAVLEAHDLALPMGKVLKPDPPLEEYEDDETDL</sequence>
<evidence type="ECO:0000313" key="2">
    <source>
        <dbReference type="Proteomes" id="UP000320839"/>
    </source>
</evidence>
<dbReference type="OrthoDB" id="281433at2"/>
<dbReference type="Proteomes" id="UP000320839">
    <property type="component" value="Chromosome"/>
</dbReference>
<gene>
    <name evidence="1" type="ORF">Pan153_50460</name>
</gene>
<name>A0A518FVJ4_9PLAN</name>
<dbReference type="Pfam" id="PF22281">
    <property type="entry name" value="DUF6959"/>
    <property type="match status" value="1"/>
</dbReference>
<reference evidence="1 2" key="1">
    <citation type="submission" date="2019-02" db="EMBL/GenBank/DDBJ databases">
        <title>Deep-cultivation of Planctomycetes and their phenomic and genomic characterization uncovers novel biology.</title>
        <authorList>
            <person name="Wiegand S."/>
            <person name="Jogler M."/>
            <person name="Boedeker C."/>
            <person name="Pinto D."/>
            <person name="Vollmers J."/>
            <person name="Rivas-Marin E."/>
            <person name="Kohn T."/>
            <person name="Peeters S.H."/>
            <person name="Heuer A."/>
            <person name="Rast P."/>
            <person name="Oberbeckmann S."/>
            <person name="Bunk B."/>
            <person name="Jeske O."/>
            <person name="Meyerdierks A."/>
            <person name="Storesund J.E."/>
            <person name="Kallscheuer N."/>
            <person name="Luecker S."/>
            <person name="Lage O.M."/>
            <person name="Pohl T."/>
            <person name="Merkel B.J."/>
            <person name="Hornburger P."/>
            <person name="Mueller R.-W."/>
            <person name="Bruemmer F."/>
            <person name="Labrenz M."/>
            <person name="Spormann A.M."/>
            <person name="Op den Camp H."/>
            <person name="Overmann J."/>
            <person name="Amann R."/>
            <person name="Jetten M.S.M."/>
            <person name="Mascher T."/>
            <person name="Medema M.H."/>
            <person name="Devos D.P."/>
            <person name="Kaster A.-K."/>
            <person name="Ovreas L."/>
            <person name="Rohde M."/>
            <person name="Galperin M.Y."/>
            <person name="Jogler C."/>
        </authorList>
    </citation>
    <scope>NUCLEOTIDE SEQUENCE [LARGE SCALE GENOMIC DNA]</scope>
    <source>
        <strain evidence="1 2">Pan153</strain>
    </source>
</reference>
<evidence type="ECO:0000313" key="1">
    <source>
        <dbReference type="EMBL" id="QDV20371.1"/>
    </source>
</evidence>
<dbReference type="InterPro" id="IPR053801">
    <property type="entry name" value="DUF6959"/>
</dbReference>
<dbReference type="AlphaFoldDB" id="A0A518FVJ4"/>
<accession>A0A518FVJ4</accession>